<dbReference type="Proteomes" id="UP001235744">
    <property type="component" value="Chromosome"/>
</dbReference>
<reference evidence="1 2" key="1">
    <citation type="submission" date="2023-03" db="EMBL/GenBank/DDBJ databases">
        <title>Isolation and description of six Streptomyces strains from soil environments, able to metabolize different microbial glucans.</title>
        <authorList>
            <person name="Widen T."/>
            <person name="Larsbrink J."/>
        </authorList>
    </citation>
    <scope>NUCLEOTIDE SEQUENCE [LARGE SCALE GENOMIC DNA]</scope>
    <source>
        <strain evidence="1 2">Alt2</strain>
    </source>
</reference>
<proteinExistence type="predicted"/>
<organism evidence="1 2">
    <name type="scientific">Streptomyces poriferorum</name>
    <dbReference type="NCBI Taxonomy" id="2798799"/>
    <lineage>
        <taxon>Bacteria</taxon>
        <taxon>Bacillati</taxon>
        <taxon>Actinomycetota</taxon>
        <taxon>Actinomycetes</taxon>
        <taxon>Kitasatosporales</taxon>
        <taxon>Streptomycetaceae</taxon>
        <taxon>Streptomyces</taxon>
    </lineage>
</organism>
<sequence>MFTGNGPATAAVRLPATAQPDVHAAGVRVADAWAAAREQRGFAVPVLGRKRVAHCAAKLLASGVKERDLVLAAADMARQANWLDLERHLEHWAPVAPTPPRPTEPVGFCDRCEYGWITDKDERVRKCSCRKPDPKG</sequence>
<accession>A0ABY9J3K9</accession>
<dbReference type="RefSeq" id="WP_306106252.1">
    <property type="nucleotide sequence ID" value="NZ_CP120988.1"/>
</dbReference>
<evidence type="ECO:0000313" key="2">
    <source>
        <dbReference type="Proteomes" id="UP001235744"/>
    </source>
</evidence>
<protein>
    <submittedName>
        <fullName evidence="1">Uncharacterized protein</fullName>
    </submittedName>
</protein>
<gene>
    <name evidence="1" type="ORF">P8A19_41495</name>
</gene>
<name>A0ABY9J3K9_9ACTN</name>
<dbReference type="EMBL" id="CP120988">
    <property type="protein sequence ID" value="WLQ61479.1"/>
    <property type="molecule type" value="Genomic_DNA"/>
</dbReference>
<keyword evidence="2" id="KW-1185">Reference proteome</keyword>
<evidence type="ECO:0000313" key="1">
    <source>
        <dbReference type="EMBL" id="WLQ61479.1"/>
    </source>
</evidence>